<comment type="caution">
    <text evidence="1">The sequence shown here is derived from an EMBL/GenBank/DDBJ whole genome shotgun (WGS) entry which is preliminary data.</text>
</comment>
<proteinExistence type="predicted"/>
<dbReference type="Proteomes" id="UP000580043">
    <property type="component" value="Unassembled WGS sequence"/>
</dbReference>
<name>A0A848G2S5_9RHOO</name>
<gene>
    <name evidence="1" type="ORF">HHL15_06630</name>
</gene>
<dbReference type="AlphaFoldDB" id="A0A848G2S5"/>
<evidence type="ECO:0000313" key="2">
    <source>
        <dbReference type="Proteomes" id="UP000580043"/>
    </source>
</evidence>
<dbReference type="EMBL" id="JABBGA010000004">
    <property type="protein sequence ID" value="NML25410.1"/>
    <property type="molecule type" value="Genomic_DNA"/>
</dbReference>
<organism evidence="1 2">
    <name type="scientific">Zoogloea dura</name>
    <dbReference type="NCBI Taxonomy" id="2728840"/>
    <lineage>
        <taxon>Bacteria</taxon>
        <taxon>Pseudomonadati</taxon>
        <taxon>Pseudomonadota</taxon>
        <taxon>Betaproteobacteria</taxon>
        <taxon>Rhodocyclales</taxon>
        <taxon>Zoogloeaceae</taxon>
        <taxon>Zoogloea</taxon>
    </lineage>
</organism>
<sequence length="176" mass="18898">MSSIAHLQDIAESATANGAVFKSIYEISLSAAEKIFSRNCEFVREFSEAAAHRKDGLDLGDLAGTYAQYLERSSEYFSEIGAICSTTQAEVFKVGTLSAEELAKKFITEFEAMLQRSPVDSSRFSEWLMSALSTAGTACGKIVDTSRQITESSLTVATHLGQAAANTTSKAGRKTA</sequence>
<keyword evidence="2" id="KW-1185">Reference proteome</keyword>
<evidence type="ECO:0000313" key="1">
    <source>
        <dbReference type="EMBL" id="NML25410.1"/>
    </source>
</evidence>
<accession>A0A848G2S5</accession>
<reference evidence="1 2" key="1">
    <citation type="submission" date="2020-04" db="EMBL/GenBank/DDBJ databases">
        <title>Zoogloea sp. G-4-1-14 isolated from soil.</title>
        <authorList>
            <person name="Dahal R.H."/>
        </authorList>
    </citation>
    <scope>NUCLEOTIDE SEQUENCE [LARGE SCALE GENOMIC DNA]</scope>
    <source>
        <strain evidence="1 2">G-4-1-14</strain>
    </source>
</reference>
<dbReference type="RefSeq" id="WP_169145051.1">
    <property type="nucleotide sequence ID" value="NZ_JABBGA010000004.1"/>
</dbReference>
<protein>
    <recommendedName>
        <fullName evidence="3">Phasin family protein</fullName>
    </recommendedName>
</protein>
<evidence type="ECO:0008006" key="3">
    <source>
        <dbReference type="Google" id="ProtNLM"/>
    </source>
</evidence>